<gene>
    <name evidence="5" type="ORF">RIMI_LOCUS2326141</name>
</gene>
<evidence type="ECO:0000313" key="6">
    <source>
        <dbReference type="Proteomes" id="UP001176940"/>
    </source>
</evidence>
<dbReference type="PROSITE" id="PS51419">
    <property type="entry name" value="RAB"/>
    <property type="match status" value="1"/>
</dbReference>
<dbReference type="SMART" id="SM00173">
    <property type="entry name" value="RAS"/>
    <property type="match status" value="1"/>
</dbReference>
<evidence type="ECO:0000256" key="1">
    <source>
        <dbReference type="ARBA" id="ARBA00006270"/>
    </source>
</evidence>
<evidence type="ECO:0000256" key="4">
    <source>
        <dbReference type="SAM" id="MobiDB-lite"/>
    </source>
</evidence>
<dbReference type="Proteomes" id="UP001176940">
    <property type="component" value="Unassembled WGS sequence"/>
</dbReference>
<dbReference type="PRINTS" id="PR00449">
    <property type="entry name" value="RASTRNSFRMNG"/>
</dbReference>
<dbReference type="SMART" id="SM00174">
    <property type="entry name" value="RHO"/>
    <property type="match status" value="1"/>
</dbReference>
<feature type="region of interest" description="Disordered" evidence="4">
    <location>
        <begin position="1"/>
        <end position="32"/>
    </location>
</feature>
<comment type="similarity">
    <text evidence="1">Belongs to the small GTPase superfamily. Rab family.</text>
</comment>
<evidence type="ECO:0000256" key="2">
    <source>
        <dbReference type="ARBA" id="ARBA00022741"/>
    </source>
</evidence>
<dbReference type="InterPro" id="IPR050209">
    <property type="entry name" value="Rab_GTPases_membrane_traffic"/>
</dbReference>
<comment type="caution">
    <text evidence="5">The sequence shown here is derived from an EMBL/GenBank/DDBJ whole genome shotgun (WGS) entry which is preliminary data.</text>
</comment>
<dbReference type="PROSITE" id="PS51421">
    <property type="entry name" value="RAS"/>
    <property type="match status" value="1"/>
</dbReference>
<dbReference type="EMBL" id="CAUEEQ010003224">
    <property type="protein sequence ID" value="CAJ0924661.1"/>
    <property type="molecule type" value="Genomic_DNA"/>
</dbReference>
<keyword evidence="6" id="KW-1185">Reference proteome</keyword>
<proteinExistence type="inferred from homology"/>
<dbReference type="InterPro" id="IPR005225">
    <property type="entry name" value="Small_GTP-bd"/>
</dbReference>
<dbReference type="SUPFAM" id="SSF52540">
    <property type="entry name" value="P-loop containing nucleoside triphosphate hydrolases"/>
    <property type="match status" value="1"/>
</dbReference>
<evidence type="ECO:0000313" key="5">
    <source>
        <dbReference type="EMBL" id="CAJ0924661.1"/>
    </source>
</evidence>
<evidence type="ECO:0000256" key="3">
    <source>
        <dbReference type="ARBA" id="ARBA00023134"/>
    </source>
</evidence>
<accession>A0ABN9KUJ4</accession>
<keyword evidence="3" id="KW-0342">GTP-binding</keyword>
<keyword evidence="2" id="KW-0547">Nucleotide-binding</keyword>
<dbReference type="InterPro" id="IPR027417">
    <property type="entry name" value="P-loop_NTPase"/>
</dbReference>
<dbReference type="InterPro" id="IPR001806">
    <property type="entry name" value="Small_GTPase"/>
</dbReference>
<dbReference type="PANTHER" id="PTHR47979">
    <property type="entry name" value="DRAB11-RELATED"/>
    <property type="match status" value="1"/>
</dbReference>
<protein>
    <recommendedName>
        <fullName evidence="7">Ras-related protein Rab-17</fullName>
    </recommendedName>
</protein>
<dbReference type="SMART" id="SM00175">
    <property type="entry name" value="RAB"/>
    <property type="match status" value="1"/>
</dbReference>
<evidence type="ECO:0008006" key="7">
    <source>
        <dbReference type="Google" id="ProtNLM"/>
    </source>
</evidence>
<feature type="compositionally biased region" description="Polar residues" evidence="4">
    <location>
        <begin position="23"/>
        <end position="32"/>
    </location>
</feature>
<dbReference type="Pfam" id="PF00071">
    <property type="entry name" value="Ras"/>
    <property type="match status" value="1"/>
</dbReference>
<dbReference type="NCBIfam" id="TIGR00231">
    <property type="entry name" value="small_GTP"/>
    <property type="match status" value="1"/>
</dbReference>
<dbReference type="Gene3D" id="3.40.50.300">
    <property type="entry name" value="P-loop containing nucleotide triphosphate hydrolases"/>
    <property type="match status" value="1"/>
</dbReference>
<sequence length="222" mass="24957">MAGALRMRPPFSSAGGQEEQQEDPGTQNSMQNETRDSVELGITSLVFTIVEFGVRVFEGMDLALEPTSERQVFKLVLLGSTDVGKSSLVLRYTRDDFRETVSTTGCAFFSQRVYLQGKALDFEIWDTAGQERYHSVCHLYYRGASAALLVYDISSKETFTRAQLWLQELQKYVCSGEMVIALVGNKSDLQDDRKVSAEDAKAFAEQKRLLFMETSAKRRGMV</sequence>
<reference evidence="5" key="1">
    <citation type="submission" date="2023-07" db="EMBL/GenBank/DDBJ databases">
        <authorList>
            <person name="Stuckert A."/>
        </authorList>
    </citation>
    <scope>NUCLEOTIDE SEQUENCE</scope>
</reference>
<name>A0ABN9KUJ4_9NEOB</name>
<organism evidence="5 6">
    <name type="scientific">Ranitomeya imitator</name>
    <name type="common">mimic poison frog</name>
    <dbReference type="NCBI Taxonomy" id="111125"/>
    <lineage>
        <taxon>Eukaryota</taxon>
        <taxon>Metazoa</taxon>
        <taxon>Chordata</taxon>
        <taxon>Craniata</taxon>
        <taxon>Vertebrata</taxon>
        <taxon>Euteleostomi</taxon>
        <taxon>Amphibia</taxon>
        <taxon>Batrachia</taxon>
        <taxon>Anura</taxon>
        <taxon>Neobatrachia</taxon>
        <taxon>Hyloidea</taxon>
        <taxon>Dendrobatidae</taxon>
        <taxon>Dendrobatinae</taxon>
        <taxon>Ranitomeya</taxon>
    </lineage>
</organism>